<reference evidence="1" key="2">
    <citation type="journal article" date="2015" name="Data Brief">
        <title>Shoot transcriptome of the giant reed, Arundo donax.</title>
        <authorList>
            <person name="Barrero R.A."/>
            <person name="Guerrero F.D."/>
            <person name="Moolhuijzen P."/>
            <person name="Goolsby J.A."/>
            <person name="Tidwell J."/>
            <person name="Bellgard S.E."/>
            <person name="Bellgard M.I."/>
        </authorList>
    </citation>
    <scope>NUCLEOTIDE SEQUENCE</scope>
    <source>
        <tissue evidence="1">Shoot tissue taken approximately 20 cm above the soil surface</tissue>
    </source>
</reference>
<proteinExistence type="predicted"/>
<dbReference type="AlphaFoldDB" id="A0A0A9HMP1"/>
<name>A0A0A9HMP1_ARUDO</name>
<sequence>MINQVQHLTCFFALESMTWQQLLLARAIIHTTSFLAKENTKNN</sequence>
<reference evidence="1" key="1">
    <citation type="submission" date="2014-09" db="EMBL/GenBank/DDBJ databases">
        <authorList>
            <person name="Magalhaes I.L.F."/>
            <person name="Oliveira U."/>
            <person name="Santos F.R."/>
            <person name="Vidigal T.H.D.A."/>
            <person name="Brescovit A.D."/>
            <person name="Santos A.J."/>
        </authorList>
    </citation>
    <scope>NUCLEOTIDE SEQUENCE</scope>
    <source>
        <tissue evidence="1">Shoot tissue taken approximately 20 cm above the soil surface</tissue>
    </source>
</reference>
<dbReference type="EMBL" id="GBRH01159451">
    <property type="protein sequence ID" value="JAE38445.1"/>
    <property type="molecule type" value="Transcribed_RNA"/>
</dbReference>
<accession>A0A0A9HMP1</accession>
<protein>
    <submittedName>
        <fullName evidence="1">Uncharacterized protein</fullName>
    </submittedName>
</protein>
<organism evidence="1">
    <name type="scientific">Arundo donax</name>
    <name type="common">Giant reed</name>
    <name type="synonym">Donax arundinaceus</name>
    <dbReference type="NCBI Taxonomy" id="35708"/>
    <lineage>
        <taxon>Eukaryota</taxon>
        <taxon>Viridiplantae</taxon>
        <taxon>Streptophyta</taxon>
        <taxon>Embryophyta</taxon>
        <taxon>Tracheophyta</taxon>
        <taxon>Spermatophyta</taxon>
        <taxon>Magnoliopsida</taxon>
        <taxon>Liliopsida</taxon>
        <taxon>Poales</taxon>
        <taxon>Poaceae</taxon>
        <taxon>PACMAD clade</taxon>
        <taxon>Arundinoideae</taxon>
        <taxon>Arundineae</taxon>
        <taxon>Arundo</taxon>
    </lineage>
</organism>
<evidence type="ECO:0000313" key="1">
    <source>
        <dbReference type="EMBL" id="JAE38445.1"/>
    </source>
</evidence>